<protein>
    <submittedName>
        <fullName evidence="1">Uncharacterized protein</fullName>
    </submittedName>
</protein>
<organism evidence="1 2">
    <name type="scientific">Eretmocerus hayati</name>
    <dbReference type="NCBI Taxonomy" id="131215"/>
    <lineage>
        <taxon>Eukaryota</taxon>
        <taxon>Metazoa</taxon>
        <taxon>Ecdysozoa</taxon>
        <taxon>Arthropoda</taxon>
        <taxon>Hexapoda</taxon>
        <taxon>Insecta</taxon>
        <taxon>Pterygota</taxon>
        <taxon>Neoptera</taxon>
        <taxon>Endopterygota</taxon>
        <taxon>Hymenoptera</taxon>
        <taxon>Apocrita</taxon>
        <taxon>Proctotrupomorpha</taxon>
        <taxon>Chalcidoidea</taxon>
        <taxon>Aphelinidae</taxon>
        <taxon>Aphelininae</taxon>
        <taxon>Eretmocerus</taxon>
    </lineage>
</organism>
<evidence type="ECO:0000313" key="2">
    <source>
        <dbReference type="Proteomes" id="UP001239111"/>
    </source>
</evidence>
<dbReference type="EMBL" id="CM056744">
    <property type="protein sequence ID" value="KAJ8664684.1"/>
    <property type="molecule type" value="Genomic_DNA"/>
</dbReference>
<gene>
    <name evidence="1" type="ORF">QAD02_006346</name>
</gene>
<dbReference type="Proteomes" id="UP001239111">
    <property type="component" value="Chromosome 4"/>
</dbReference>
<keyword evidence="2" id="KW-1185">Reference proteome</keyword>
<feature type="non-terminal residue" evidence="1">
    <location>
        <position position="101"/>
    </location>
</feature>
<accession>A0ACC2N2Z8</accession>
<feature type="non-terminal residue" evidence="1">
    <location>
        <position position="1"/>
    </location>
</feature>
<reference evidence="1" key="1">
    <citation type="submission" date="2023-04" db="EMBL/GenBank/DDBJ databases">
        <title>A chromosome-level genome assembly of the parasitoid wasp Eretmocerus hayati.</title>
        <authorList>
            <person name="Zhong Y."/>
            <person name="Liu S."/>
            <person name="Liu Y."/>
        </authorList>
    </citation>
    <scope>NUCLEOTIDE SEQUENCE</scope>
    <source>
        <strain evidence="1">ZJU_SS_LIU_2023</strain>
    </source>
</reference>
<name>A0ACC2N2Z8_9HYME</name>
<comment type="caution">
    <text evidence="1">The sequence shown here is derived from an EMBL/GenBank/DDBJ whole genome shotgun (WGS) entry which is preliminary data.</text>
</comment>
<proteinExistence type="predicted"/>
<sequence>KRRSVMIPRQLTNVEAVNRCLEQHNLDKKSLQMRSSKRNGKTVDLNEEEKNCFLACKFVKFVDSLIKEGPNDVFNSIIADLHLDEERRIQLIQADSECRFE</sequence>
<evidence type="ECO:0000313" key="1">
    <source>
        <dbReference type="EMBL" id="KAJ8664684.1"/>
    </source>
</evidence>